<reference evidence="1 2" key="1">
    <citation type="submission" date="2019-12" db="EMBL/GenBank/DDBJ databases">
        <title>Halocatena pleomorpha gen. nov. sp. nov., an extremely halophilic archaeon of family Halobacteriaceae isolated from saltpan soil.</title>
        <authorList>
            <person name="Pal Y."/>
            <person name="Verma A."/>
            <person name="Krishnamurthi S."/>
            <person name="Kumar P."/>
        </authorList>
    </citation>
    <scope>NUCLEOTIDE SEQUENCE [LARGE SCALE GENOMIC DNA]</scope>
    <source>
        <strain evidence="1 2">JCM 16495</strain>
    </source>
</reference>
<dbReference type="AlphaFoldDB" id="A0A6B0GGV1"/>
<evidence type="ECO:0000313" key="2">
    <source>
        <dbReference type="Proteomes" id="UP000451471"/>
    </source>
</evidence>
<proteinExistence type="predicted"/>
<dbReference type="RefSeq" id="WP_158202697.1">
    <property type="nucleotide sequence ID" value="NZ_WSZK01000001.1"/>
</dbReference>
<accession>A0A6B0GGV1</accession>
<gene>
    <name evidence="1" type="ORF">GQS65_00425</name>
</gene>
<sequence length="96" mass="10105">MDAFETLADPDFAKRVGTVFGAFFAPTIASGLVNDYSPVEMLKEIPQEGYGVAEIVAAQYALSGDLRTDVQMGGGLYTADKLAERAGVKSTIQGAL</sequence>
<dbReference type="OrthoDB" id="327103at2157"/>
<organism evidence="1 2">
    <name type="scientific">Halomarina oriensis</name>
    <dbReference type="NCBI Taxonomy" id="671145"/>
    <lineage>
        <taxon>Archaea</taxon>
        <taxon>Methanobacteriati</taxon>
        <taxon>Methanobacteriota</taxon>
        <taxon>Stenosarchaea group</taxon>
        <taxon>Halobacteria</taxon>
        <taxon>Halobacteriales</taxon>
        <taxon>Natronomonadaceae</taxon>
        <taxon>Halomarina</taxon>
    </lineage>
</organism>
<protein>
    <submittedName>
        <fullName evidence="1">Uncharacterized protein</fullName>
    </submittedName>
</protein>
<evidence type="ECO:0000313" key="1">
    <source>
        <dbReference type="EMBL" id="MWG32971.1"/>
    </source>
</evidence>
<dbReference type="EMBL" id="WSZK01000001">
    <property type="protein sequence ID" value="MWG32971.1"/>
    <property type="molecule type" value="Genomic_DNA"/>
</dbReference>
<name>A0A6B0GGV1_9EURY</name>
<comment type="caution">
    <text evidence="1">The sequence shown here is derived from an EMBL/GenBank/DDBJ whole genome shotgun (WGS) entry which is preliminary data.</text>
</comment>
<dbReference type="Proteomes" id="UP000451471">
    <property type="component" value="Unassembled WGS sequence"/>
</dbReference>
<keyword evidence="2" id="KW-1185">Reference proteome</keyword>